<evidence type="ECO:0000313" key="1">
    <source>
        <dbReference type="EMBL" id="CAH1400250.1"/>
    </source>
</evidence>
<dbReference type="AlphaFoldDB" id="A0A9P0HE21"/>
<keyword evidence="2" id="KW-1185">Reference proteome</keyword>
<protein>
    <submittedName>
        <fullName evidence="1">Uncharacterized protein</fullName>
    </submittedName>
</protein>
<reference evidence="1" key="1">
    <citation type="submission" date="2022-01" db="EMBL/GenBank/DDBJ databases">
        <authorList>
            <person name="King R."/>
        </authorList>
    </citation>
    <scope>NUCLEOTIDE SEQUENCE</scope>
</reference>
<sequence length="69" mass="7789">MPRRELNQLAMFAREGPSCKGQSSPGTCNYLHSSDLFTSTPHFQLPEYPSGLRISFHFAERILSVLGIY</sequence>
<organism evidence="1 2">
    <name type="scientific">Nezara viridula</name>
    <name type="common">Southern green stink bug</name>
    <name type="synonym">Cimex viridulus</name>
    <dbReference type="NCBI Taxonomy" id="85310"/>
    <lineage>
        <taxon>Eukaryota</taxon>
        <taxon>Metazoa</taxon>
        <taxon>Ecdysozoa</taxon>
        <taxon>Arthropoda</taxon>
        <taxon>Hexapoda</taxon>
        <taxon>Insecta</taxon>
        <taxon>Pterygota</taxon>
        <taxon>Neoptera</taxon>
        <taxon>Paraneoptera</taxon>
        <taxon>Hemiptera</taxon>
        <taxon>Heteroptera</taxon>
        <taxon>Panheteroptera</taxon>
        <taxon>Pentatomomorpha</taxon>
        <taxon>Pentatomoidea</taxon>
        <taxon>Pentatomidae</taxon>
        <taxon>Pentatominae</taxon>
        <taxon>Nezara</taxon>
    </lineage>
</organism>
<dbReference type="EMBL" id="OV725080">
    <property type="protein sequence ID" value="CAH1400250.1"/>
    <property type="molecule type" value="Genomic_DNA"/>
</dbReference>
<name>A0A9P0HE21_NEZVI</name>
<evidence type="ECO:0000313" key="2">
    <source>
        <dbReference type="Proteomes" id="UP001152798"/>
    </source>
</evidence>
<accession>A0A9P0HE21</accession>
<gene>
    <name evidence="1" type="ORF">NEZAVI_LOCUS9536</name>
</gene>
<proteinExistence type="predicted"/>
<dbReference type="Proteomes" id="UP001152798">
    <property type="component" value="Chromosome 4"/>
</dbReference>